<evidence type="ECO:0000313" key="1">
    <source>
        <dbReference type="EMBL" id="TEB31498.1"/>
    </source>
</evidence>
<reference evidence="1 2" key="1">
    <citation type="journal article" date="2019" name="Nat. Ecol. Evol.">
        <title>Megaphylogeny resolves global patterns of mushroom evolution.</title>
        <authorList>
            <person name="Varga T."/>
            <person name="Krizsan K."/>
            <person name="Foldi C."/>
            <person name="Dima B."/>
            <person name="Sanchez-Garcia M."/>
            <person name="Sanchez-Ramirez S."/>
            <person name="Szollosi G.J."/>
            <person name="Szarkandi J.G."/>
            <person name="Papp V."/>
            <person name="Albert L."/>
            <person name="Andreopoulos W."/>
            <person name="Angelini C."/>
            <person name="Antonin V."/>
            <person name="Barry K.W."/>
            <person name="Bougher N.L."/>
            <person name="Buchanan P."/>
            <person name="Buyck B."/>
            <person name="Bense V."/>
            <person name="Catcheside P."/>
            <person name="Chovatia M."/>
            <person name="Cooper J."/>
            <person name="Damon W."/>
            <person name="Desjardin D."/>
            <person name="Finy P."/>
            <person name="Geml J."/>
            <person name="Haridas S."/>
            <person name="Hughes K."/>
            <person name="Justo A."/>
            <person name="Karasinski D."/>
            <person name="Kautmanova I."/>
            <person name="Kiss B."/>
            <person name="Kocsube S."/>
            <person name="Kotiranta H."/>
            <person name="LaButti K.M."/>
            <person name="Lechner B.E."/>
            <person name="Liimatainen K."/>
            <person name="Lipzen A."/>
            <person name="Lukacs Z."/>
            <person name="Mihaltcheva S."/>
            <person name="Morgado L.N."/>
            <person name="Niskanen T."/>
            <person name="Noordeloos M.E."/>
            <person name="Ohm R.A."/>
            <person name="Ortiz-Santana B."/>
            <person name="Ovrebo C."/>
            <person name="Racz N."/>
            <person name="Riley R."/>
            <person name="Savchenko A."/>
            <person name="Shiryaev A."/>
            <person name="Soop K."/>
            <person name="Spirin V."/>
            <person name="Szebenyi C."/>
            <person name="Tomsovsky M."/>
            <person name="Tulloss R.E."/>
            <person name="Uehling J."/>
            <person name="Grigoriev I.V."/>
            <person name="Vagvolgyi C."/>
            <person name="Papp T."/>
            <person name="Martin F.M."/>
            <person name="Miettinen O."/>
            <person name="Hibbett D.S."/>
            <person name="Nagy L.G."/>
        </authorList>
    </citation>
    <scope>NUCLEOTIDE SEQUENCE [LARGE SCALE GENOMIC DNA]</scope>
    <source>
        <strain evidence="1 2">FP101781</strain>
    </source>
</reference>
<dbReference type="Proteomes" id="UP000298030">
    <property type="component" value="Unassembled WGS sequence"/>
</dbReference>
<sequence length="95" mass="10875">MTRFTLKSTAKSSTERRNIHVARPVQLSVSAESRPAGKLSKVFLICAASSKYSDEEGEPEWIRVTYVCRYWRRTALECLELWAKLSLRIPNSPKS</sequence>
<dbReference type="EMBL" id="QPFP01000018">
    <property type="protein sequence ID" value="TEB31498.1"/>
    <property type="molecule type" value="Genomic_DNA"/>
</dbReference>
<organism evidence="1 2">
    <name type="scientific">Coprinellus micaceus</name>
    <name type="common">Glistening ink-cap mushroom</name>
    <name type="synonym">Coprinus micaceus</name>
    <dbReference type="NCBI Taxonomy" id="71717"/>
    <lineage>
        <taxon>Eukaryota</taxon>
        <taxon>Fungi</taxon>
        <taxon>Dikarya</taxon>
        <taxon>Basidiomycota</taxon>
        <taxon>Agaricomycotina</taxon>
        <taxon>Agaricomycetes</taxon>
        <taxon>Agaricomycetidae</taxon>
        <taxon>Agaricales</taxon>
        <taxon>Agaricineae</taxon>
        <taxon>Psathyrellaceae</taxon>
        <taxon>Coprinellus</taxon>
    </lineage>
</organism>
<proteinExistence type="predicted"/>
<dbReference type="OrthoDB" id="3261819at2759"/>
<comment type="caution">
    <text evidence="1">The sequence shown here is derived from an EMBL/GenBank/DDBJ whole genome shotgun (WGS) entry which is preliminary data.</text>
</comment>
<keyword evidence="2" id="KW-1185">Reference proteome</keyword>
<evidence type="ECO:0000313" key="2">
    <source>
        <dbReference type="Proteomes" id="UP000298030"/>
    </source>
</evidence>
<accession>A0A4Y7TC40</accession>
<protein>
    <submittedName>
        <fullName evidence="1">Uncharacterized protein</fullName>
    </submittedName>
</protein>
<gene>
    <name evidence="1" type="ORF">FA13DRAFT_1732345</name>
</gene>
<name>A0A4Y7TC40_COPMI</name>
<dbReference type="AlphaFoldDB" id="A0A4Y7TC40"/>